<comment type="pathway">
    <text evidence="3">Phospholipid metabolism; phosphatidylglycerol biosynthesis; phosphatidylglycerol from CDP-diacylglycerol: step 1/2.</text>
</comment>
<dbReference type="UniPathway" id="UPA00084">
    <property type="reaction ID" value="UER00503"/>
</dbReference>
<gene>
    <name evidence="20" type="primary">pgsA_2</name>
    <name evidence="20" type="ORF">JIR001_30200</name>
</gene>
<evidence type="ECO:0000256" key="2">
    <source>
        <dbReference type="ARBA" id="ARBA00004141"/>
    </source>
</evidence>
<evidence type="ECO:0000256" key="19">
    <source>
        <dbReference type="SAM" id="Phobius"/>
    </source>
</evidence>
<dbReference type="InterPro" id="IPR048254">
    <property type="entry name" value="CDP_ALCOHOL_P_TRANSF_CS"/>
</dbReference>
<comment type="catalytic activity">
    <reaction evidence="16">
        <text>a CDP-1,2-diacyl-sn-glycerol + sn-glycerol 3-phosphate = a 1,2-diacyl-sn-glycero-3-phospho-(1'-sn-glycero-3'-phosphate) + CMP + H(+)</text>
        <dbReference type="Rhea" id="RHEA:12593"/>
        <dbReference type="ChEBI" id="CHEBI:15378"/>
        <dbReference type="ChEBI" id="CHEBI:57597"/>
        <dbReference type="ChEBI" id="CHEBI:58332"/>
        <dbReference type="ChEBI" id="CHEBI:60110"/>
        <dbReference type="ChEBI" id="CHEBI:60377"/>
        <dbReference type="EC" id="2.7.8.5"/>
    </reaction>
</comment>
<evidence type="ECO:0000256" key="3">
    <source>
        <dbReference type="ARBA" id="ARBA00005042"/>
    </source>
</evidence>
<evidence type="ECO:0000256" key="8">
    <source>
        <dbReference type="ARBA" id="ARBA00022516"/>
    </source>
</evidence>
<sequence length="173" mass="19794">MNVPNLLTLFRFVLIPLYLFLFFSDLPNRMYWAFGVILLAGLTDVVDGYLARKHRQVTQLGIMLDPLADKLMMLSVFLSLLISERISIWAGVAIVLRDVGMIVGSAFFHLRGKRTVPANALGKLTTFLFYVALFLLMFELPFAQSFLWGVIALSFVTTLIYLFQFKMINQRLM</sequence>
<dbReference type="GO" id="GO:0008444">
    <property type="term" value="F:CDP-diacylglycerol-glycerol-3-phosphate 3-phosphatidyltransferase activity"/>
    <property type="evidence" value="ECO:0007669"/>
    <property type="project" value="UniProtKB-UniRule"/>
</dbReference>
<proteinExistence type="inferred from homology"/>
<dbReference type="AlphaFoldDB" id="A0A8D5ZPP0"/>
<evidence type="ECO:0000256" key="9">
    <source>
        <dbReference type="ARBA" id="ARBA00022679"/>
    </source>
</evidence>
<evidence type="ECO:0000256" key="5">
    <source>
        <dbReference type="ARBA" id="ARBA00010441"/>
    </source>
</evidence>
<evidence type="ECO:0000256" key="6">
    <source>
        <dbReference type="ARBA" id="ARBA00013170"/>
    </source>
</evidence>
<keyword evidence="12" id="KW-0443">Lipid metabolism</keyword>
<keyword evidence="14" id="KW-0594">Phospholipid biosynthesis</keyword>
<dbReference type="KEGG" id="pabs:JIR001_30200"/>
<evidence type="ECO:0000256" key="11">
    <source>
        <dbReference type="ARBA" id="ARBA00022989"/>
    </source>
</evidence>
<dbReference type="InterPro" id="IPR004570">
    <property type="entry name" value="Phosphatidylglycerol_P_synth"/>
</dbReference>
<feature type="transmembrane region" description="Helical" evidence="19">
    <location>
        <begin position="120"/>
        <end position="140"/>
    </location>
</feature>
<evidence type="ECO:0000256" key="13">
    <source>
        <dbReference type="ARBA" id="ARBA00023136"/>
    </source>
</evidence>
<evidence type="ECO:0000256" key="16">
    <source>
        <dbReference type="ARBA" id="ARBA00048586"/>
    </source>
</evidence>
<feature type="transmembrane region" description="Helical" evidence="19">
    <location>
        <begin position="7"/>
        <end position="24"/>
    </location>
</feature>
<reference evidence="20" key="2">
    <citation type="journal article" date="2021" name="Microbiol. Resour. Announc.">
        <title>Complete Genome Sequence of Polycladomyces abyssicola JIR-001T, Isolated from Hemipelagic Sediment in Deep Seawater.</title>
        <authorList>
            <person name="Tsubouchi T."/>
            <person name="Kaneko Y."/>
        </authorList>
    </citation>
    <scope>NUCLEOTIDE SEQUENCE</scope>
    <source>
        <strain evidence="20">JIR-001</strain>
    </source>
</reference>
<keyword evidence="10 19" id="KW-0812">Transmembrane</keyword>
<accession>A0A8D5ZPP0</accession>
<protein>
    <recommendedName>
        <fullName evidence="7 17">CDP-diacylglycerol--glycerol-3-phosphate 3-phosphatidyltransferase</fullName>
        <ecNumber evidence="6 17">2.7.8.5</ecNumber>
    </recommendedName>
</protein>
<dbReference type="Gene3D" id="1.20.120.1760">
    <property type="match status" value="1"/>
</dbReference>
<feature type="transmembrane region" description="Helical" evidence="19">
    <location>
        <begin position="30"/>
        <end position="50"/>
    </location>
</feature>
<dbReference type="GO" id="GO:0006655">
    <property type="term" value="P:phosphatidylglycerol biosynthetic process"/>
    <property type="evidence" value="ECO:0007669"/>
    <property type="project" value="UniProtKB-UniPathway"/>
</dbReference>
<evidence type="ECO:0000313" key="20">
    <source>
        <dbReference type="EMBL" id="BCU83237.1"/>
    </source>
</evidence>
<dbReference type="Proteomes" id="UP000677436">
    <property type="component" value="Chromosome"/>
</dbReference>
<evidence type="ECO:0000256" key="18">
    <source>
        <dbReference type="RuleBase" id="RU003750"/>
    </source>
</evidence>
<evidence type="ECO:0000256" key="10">
    <source>
        <dbReference type="ARBA" id="ARBA00022692"/>
    </source>
</evidence>
<comment type="pathway">
    <text evidence="4">Lipid metabolism.</text>
</comment>
<keyword evidence="11 19" id="KW-1133">Transmembrane helix</keyword>
<comment type="subcellular location">
    <subcellularLocation>
        <location evidence="2">Membrane</location>
        <topology evidence="2">Multi-pass membrane protein</topology>
    </subcellularLocation>
</comment>
<comment type="similarity">
    <text evidence="5 18">Belongs to the CDP-alcohol phosphatidyltransferase class-I family.</text>
</comment>
<evidence type="ECO:0000256" key="17">
    <source>
        <dbReference type="NCBIfam" id="TIGR00560"/>
    </source>
</evidence>
<keyword evidence="21" id="KW-1185">Reference proteome</keyword>
<reference evidence="20" key="1">
    <citation type="journal article" date="2013" name="Int. J. Syst. Evol. Microbiol.">
        <title>Polycladomyces abyssicola gen. nov., sp. nov., a thermophilic filamentous bacterium isolated from hemipelagic sediment.</title>
        <authorList>
            <person name="Tsubouchi T."/>
            <person name="Shimane Y."/>
            <person name="Mori K."/>
            <person name="Usui K."/>
            <person name="Hiraki T."/>
            <person name="Tame A."/>
            <person name="Uematsu K."/>
            <person name="Maruyama T."/>
            <person name="Hatada Y."/>
        </authorList>
    </citation>
    <scope>NUCLEOTIDE SEQUENCE</scope>
    <source>
        <strain evidence="20">JIR-001</strain>
    </source>
</reference>
<dbReference type="GO" id="GO:0016020">
    <property type="term" value="C:membrane"/>
    <property type="evidence" value="ECO:0007669"/>
    <property type="project" value="UniProtKB-SubCell"/>
</dbReference>
<name>A0A8D5ZPP0_9BACL</name>
<feature type="transmembrane region" description="Helical" evidence="19">
    <location>
        <begin position="62"/>
        <end position="82"/>
    </location>
</feature>
<keyword evidence="8" id="KW-0444">Lipid biosynthesis</keyword>
<dbReference type="PANTHER" id="PTHR14269:SF62">
    <property type="entry name" value="CDP-DIACYLGLYCEROL--GLYCEROL-3-PHOSPHATE 3-PHOSPHATIDYLTRANSFERASE 1, CHLOROPLASTIC"/>
    <property type="match status" value="1"/>
</dbReference>
<dbReference type="PANTHER" id="PTHR14269">
    <property type="entry name" value="CDP-DIACYLGLYCEROL--GLYCEROL-3-PHOSPHATE 3-PHOSPHATIDYLTRANSFERASE-RELATED"/>
    <property type="match status" value="1"/>
</dbReference>
<evidence type="ECO:0000313" key="21">
    <source>
        <dbReference type="Proteomes" id="UP000677436"/>
    </source>
</evidence>
<evidence type="ECO:0000256" key="12">
    <source>
        <dbReference type="ARBA" id="ARBA00023098"/>
    </source>
</evidence>
<keyword evidence="9 18" id="KW-0808">Transferase</keyword>
<dbReference type="NCBIfam" id="TIGR00560">
    <property type="entry name" value="pgsA"/>
    <property type="match status" value="1"/>
</dbReference>
<dbReference type="InterPro" id="IPR050324">
    <property type="entry name" value="CDP-alcohol_PTase-I"/>
</dbReference>
<organism evidence="20 21">
    <name type="scientific">Polycladomyces abyssicola</name>
    <dbReference type="NCBI Taxonomy" id="1125966"/>
    <lineage>
        <taxon>Bacteria</taxon>
        <taxon>Bacillati</taxon>
        <taxon>Bacillota</taxon>
        <taxon>Bacilli</taxon>
        <taxon>Bacillales</taxon>
        <taxon>Thermoactinomycetaceae</taxon>
        <taxon>Polycladomyces</taxon>
    </lineage>
</organism>
<evidence type="ECO:0000256" key="1">
    <source>
        <dbReference type="ARBA" id="ARBA00003973"/>
    </source>
</evidence>
<evidence type="ECO:0000256" key="7">
    <source>
        <dbReference type="ARBA" id="ARBA00014944"/>
    </source>
</evidence>
<keyword evidence="15" id="KW-1208">Phospholipid metabolism</keyword>
<dbReference type="PIRSF" id="PIRSF000847">
    <property type="entry name" value="Phos_ph_gly_syn"/>
    <property type="match status" value="1"/>
</dbReference>
<dbReference type="InterPro" id="IPR043130">
    <property type="entry name" value="CDP-OH_PTrfase_TM_dom"/>
</dbReference>
<feature type="transmembrane region" description="Helical" evidence="19">
    <location>
        <begin position="146"/>
        <end position="163"/>
    </location>
</feature>
<dbReference type="EC" id="2.7.8.5" evidence="6 17"/>
<comment type="function">
    <text evidence="1">This protein catalyzes the committed step to the synthesis of the acidic phospholipids.</text>
</comment>
<dbReference type="InterPro" id="IPR000462">
    <property type="entry name" value="CDP-OH_P_trans"/>
</dbReference>
<evidence type="ECO:0000256" key="4">
    <source>
        <dbReference type="ARBA" id="ARBA00005189"/>
    </source>
</evidence>
<evidence type="ECO:0000256" key="15">
    <source>
        <dbReference type="ARBA" id="ARBA00023264"/>
    </source>
</evidence>
<feature type="transmembrane region" description="Helical" evidence="19">
    <location>
        <begin position="88"/>
        <end position="108"/>
    </location>
</feature>
<dbReference type="PROSITE" id="PS00379">
    <property type="entry name" value="CDP_ALCOHOL_P_TRANSF"/>
    <property type="match status" value="1"/>
</dbReference>
<keyword evidence="13 19" id="KW-0472">Membrane</keyword>
<dbReference type="Pfam" id="PF01066">
    <property type="entry name" value="CDP-OH_P_transf"/>
    <property type="match status" value="1"/>
</dbReference>
<dbReference type="EMBL" id="AP024601">
    <property type="protein sequence ID" value="BCU83237.1"/>
    <property type="molecule type" value="Genomic_DNA"/>
</dbReference>
<evidence type="ECO:0000256" key="14">
    <source>
        <dbReference type="ARBA" id="ARBA00023209"/>
    </source>
</evidence>
<dbReference type="RefSeq" id="WP_212773484.1">
    <property type="nucleotide sequence ID" value="NZ_AP024601.1"/>
</dbReference>